<evidence type="ECO:0000313" key="2">
    <source>
        <dbReference type="Proteomes" id="UP000220752"/>
    </source>
</evidence>
<keyword evidence="2" id="KW-1185">Reference proteome</keyword>
<dbReference type="PANTHER" id="PTHR13061">
    <property type="entry name" value="DYNACTIN SUBUNIT P25"/>
    <property type="match status" value="1"/>
</dbReference>
<dbReference type="Pfam" id="PF00132">
    <property type="entry name" value="Hexapep"/>
    <property type="match status" value="1"/>
</dbReference>
<dbReference type="CDD" id="cd04645">
    <property type="entry name" value="LbH_gamma_CA_like"/>
    <property type="match status" value="1"/>
</dbReference>
<dbReference type="InterPro" id="IPR050484">
    <property type="entry name" value="Transf_Hexapept/Carb_Anhydrase"/>
</dbReference>
<dbReference type="InterPro" id="IPR011004">
    <property type="entry name" value="Trimer_LpxA-like_sf"/>
</dbReference>
<dbReference type="InterPro" id="IPR001451">
    <property type="entry name" value="Hexapep"/>
</dbReference>
<comment type="caution">
    <text evidence="1">The sequence shown here is derived from an EMBL/GenBank/DDBJ whole genome shotgun (WGS) entry which is preliminary data.</text>
</comment>
<dbReference type="Gene3D" id="2.160.10.10">
    <property type="entry name" value="Hexapeptide repeat proteins"/>
    <property type="match status" value="1"/>
</dbReference>
<dbReference type="AlphaFoldDB" id="A0A2A6ZCJ2"/>
<dbReference type="EMBL" id="NMTQ01000020">
    <property type="protein sequence ID" value="PDX59092.1"/>
    <property type="molecule type" value="Genomic_DNA"/>
</dbReference>
<sequence>MFLSFCGKVPRDEGAAFVAPNATVQGDVILKAGSTVWYGAVLRGDDGTLTIGENSNVQDNAVLHCDVGGAVMLGKNVTVGHSALVHGCTVGDGSLIGMHATLLNHCVVGKNCIIGAGALVPEGMVIPDGSVAVGVPARVIKQVSPAQIEANLHNAAHYVEHGRVHAAQCKMD</sequence>
<dbReference type="InterPro" id="IPR047324">
    <property type="entry name" value="LbH_gamma_CA-like"/>
</dbReference>
<evidence type="ECO:0000313" key="1">
    <source>
        <dbReference type="EMBL" id="PDX59092.1"/>
    </source>
</evidence>
<protein>
    <submittedName>
        <fullName evidence="1">Gamma carbonic anhydrase family protein</fullName>
    </submittedName>
</protein>
<name>A0A2A6ZCJ2_9FIRM</name>
<gene>
    <name evidence="1" type="ORF">CGS46_03740</name>
</gene>
<dbReference type="Proteomes" id="UP000220752">
    <property type="component" value="Unassembled WGS sequence"/>
</dbReference>
<reference evidence="1 2" key="1">
    <citation type="journal article" date="2017" name="Front. Microbiol.">
        <title>New Insights into the Diversity of the Genus Faecalibacterium.</title>
        <authorList>
            <person name="Benevides L."/>
            <person name="Burman S."/>
            <person name="Martin R."/>
            <person name="Robert V."/>
            <person name="Thomas M."/>
            <person name="Miquel S."/>
            <person name="Chain F."/>
            <person name="Sokol H."/>
            <person name="Bermudez-Humaran L.G."/>
            <person name="Morrison M."/>
            <person name="Langella P."/>
            <person name="Azevedo V.A."/>
            <person name="Chatel J.M."/>
            <person name="Soares S."/>
        </authorList>
    </citation>
    <scope>NUCLEOTIDE SEQUENCE [LARGE SCALE GENOMIC DNA]</scope>
    <source>
        <strain evidence="2">CNCM I-4540</strain>
    </source>
</reference>
<proteinExistence type="predicted"/>
<organism evidence="1 2">
    <name type="scientific">Faecalibacterium langellae</name>
    <dbReference type="NCBI Taxonomy" id="3435293"/>
    <lineage>
        <taxon>Bacteria</taxon>
        <taxon>Bacillati</taxon>
        <taxon>Bacillota</taxon>
        <taxon>Clostridia</taxon>
        <taxon>Eubacteriales</taxon>
        <taxon>Oscillospiraceae</taxon>
        <taxon>Faecalibacterium</taxon>
    </lineage>
</organism>
<dbReference type="PANTHER" id="PTHR13061:SF29">
    <property type="entry name" value="GAMMA CARBONIC ANHYDRASE-LIKE 1, MITOCHONDRIAL-RELATED"/>
    <property type="match status" value="1"/>
</dbReference>
<dbReference type="SUPFAM" id="SSF51161">
    <property type="entry name" value="Trimeric LpxA-like enzymes"/>
    <property type="match status" value="1"/>
</dbReference>
<accession>A0A2A6ZCJ2</accession>